<dbReference type="AlphaFoldDB" id="A0A512DZ91"/>
<comment type="caution">
    <text evidence="1">The sequence shown here is derived from an EMBL/GenBank/DDBJ whole genome shotgun (WGS) entry which is preliminary data.</text>
</comment>
<protein>
    <submittedName>
        <fullName evidence="1">Uncharacterized protein</fullName>
    </submittedName>
</protein>
<dbReference type="Proteomes" id="UP000321523">
    <property type="component" value="Unassembled WGS sequence"/>
</dbReference>
<name>A0A512DZ91_9PROT</name>
<dbReference type="GO" id="GO:0004803">
    <property type="term" value="F:transposase activity"/>
    <property type="evidence" value="ECO:0007669"/>
    <property type="project" value="InterPro"/>
</dbReference>
<dbReference type="EMBL" id="BJYZ01000031">
    <property type="protein sequence ID" value="GEO41803.1"/>
    <property type="molecule type" value="Genomic_DNA"/>
</dbReference>
<dbReference type="GO" id="GO:0006313">
    <property type="term" value="P:DNA transposition"/>
    <property type="evidence" value="ECO:0007669"/>
    <property type="project" value="InterPro"/>
</dbReference>
<gene>
    <name evidence="1" type="ORF">SAE02_59510</name>
</gene>
<organism evidence="1 2">
    <name type="scientific">Skermanella aerolata</name>
    <dbReference type="NCBI Taxonomy" id="393310"/>
    <lineage>
        <taxon>Bacteria</taxon>
        <taxon>Pseudomonadati</taxon>
        <taxon>Pseudomonadota</taxon>
        <taxon>Alphaproteobacteria</taxon>
        <taxon>Rhodospirillales</taxon>
        <taxon>Azospirillaceae</taxon>
        <taxon>Skermanella</taxon>
    </lineage>
</organism>
<evidence type="ECO:0000313" key="1">
    <source>
        <dbReference type="EMBL" id="GEO41803.1"/>
    </source>
</evidence>
<dbReference type="Pfam" id="PF03400">
    <property type="entry name" value="DDE_Tnp_IS1"/>
    <property type="match status" value="1"/>
</dbReference>
<sequence>MRLELWRPRLYCTDDYTVYDTVLPIGRHYVGKDESVRLERNNGHQRHWVASCRRRSIVVSRPSAMIDRGMALFAHLHVNRGAKPEMQRLPIAQKKRIKIA</sequence>
<dbReference type="GO" id="GO:0003677">
    <property type="term" value="F:DNA binding"/>
    <property type="evidence" value="ECO:0007669"/>
    <property type="project" value="InterPro"/>
</dbReference>
<dbReference type="InterPro" id="IPR005063">
    <property type="entry name" value="Transposase_27"/>
</dbReference>
<proteinExistence type="predicted"/>
<keyword evidence="2" id="KW-1185">Reference proteome</keyword>
<accession>A0A512DZ91</accession>
<reference evidence="1 2" key="1">
    <citation type="submission" date="2019-07" db="EMBL/GenBank/DDBJ databases">
        <title>Whole genome shotgun sequence of Skermanella aerolata NBRC 106429.</title>
        <authorList>
            <person name="Hosoyama A."/>
            <person name="Uohara A."/>
            <person name="Ohji S."/>
            <person name="Ichikawa N."/>
        </authorList>
    </citation>
    <scope>NUCLEOTIDE SEQUENCE [LARGE SCALE GENOMIC DNA]</scope>
    <source>
        <strain evidence="1 2">NBRC 106429</strain>
    </source>
</reference>
<evidence type="ECO:0000313" key="2">
    <source>
        <dbReference type="Proteomes" id="UP000321523"/>
    </source>
</evidence>